<reference evidence="9" key="1">
    <citation type="journal article" date="2014" name="Int. J. Syst. Evol. Microbiol.">
        <title>Complete genome sequence of Corynebacterium casei LMG S-19264T (=DSM 44701T), isolated from a smear-ripened cheese.</title>
        <authorList>
            <consortium name="US DOE Joint Genome Institute (JGI-PGF)"/>
            <person name="Walter F."/>
            <person name="Albersmeier A."/>
            <person name="Kalinowski J."/>
            <person name="Ruckert C."/>
        </authorList>
    </citation>
    <scope>NUCLEOTIDE SEQUENCE</scope>
    <source>
        <strain evidence="9">NBRC 110023</strain>
    </source>
</reference>
<comment type="function">
    <text evidence="5">Bidirectionally degrades single-stranded DNA into large acid-insoluble oligonucleotides, which are then degraded further into small acid-soluble oligonucleotides.</text>
</comment>
<keyword evidence="4 5" id="KW-0269">Exonuclease</keyword>
<keyword evidence="3 5" id="KW-0378">Hydrolase</keyword>
<evidence type="ECO:0000256" key="6">
    <source>
        <dbReference type="RuleBase" id="RU004355"/>
    </source>
</evidence>
<evidence type="ECO:0000256" key="1">
    <source>
        <dbReference type="ARBA" id="ARBA00022490"/>
    </source>
</evidence>
<dbReference type="Proteomes" id="UP001156601">
    <property type="component" value="Unassembled WGS sequence"/>
</dbReference>
<evidence type="ECO:0000256" key="3">
    <source>
        <dbReference type="ARBA" id="ARBA00022801"/>
    </source>
</evidence>
<keyword evidence="10" id="KW-1185">Reference proteome</keyword>
<evidence type="ECO:0000256" key="2">
    <source>
        <dbReference type="ARBA" id="ARBA00022722"/>
    </source>
</evidence>
<dbReference type="GO" id="GO:0003676">
    <property type="term" value="F:nucleic acid binding"/>
    <property type="evidence" value="ECO:0007669"/>
    <property type="project" value="InterPro"/>
</dbReference>
<dbReference type="GO" id="GO:0005737">
    <property type="term" value="C:cytoplasm"/>
    <property type="evidence" value="ECO:0007669"/>
    <property type="project" value="UniProtKB-SubCell"/>
</dbReference>
<reference evidence="9" key="2">
    <citation type="submission" date="2023-01" db="EMBL/GenBank/DDBJ databases">
        <title>Draft genome sequence of Agaribacter marinus strain NBRC 110023.</title>
        <authorList>
            <person name="Sun Q."/>
            <person name="Mori K."/>
        </authorList>
    </citation>
    <scope>NUCLEOTIDE SEQUENCE</scope>
    <source>
        <strain evidence="9">NBRC 110023</strain>
    </source>
</reference>
<dbReference type="PANTHER" id="PTHR30008:SF0">
    <property type="entry name" value="EXODEOXYRIBONUCLEASE 7 LARGE SUBUNIT"/>
    <property type="match status" value="1"/>
</dbReference>
<dbReference type="Pfam" id="PF13742">
    <property type="entry name" value="tRNA_anti_2"/>
    <property type="match status" value="1"/>
</dbReference>
<evidence type="ECO:0000259" key="7">
    <source>
        <dbReference type="Pfam" id="PF02601"/>
    </source>
</evidence>
<dbReference type="GO" id="GO:0009318">
    <property type="term" value="C:exodeoxyribonuclease VII complex"/>
    <property type="evidence" value="ECO:0007669"/>
    <property type="project" value="UniProtKB-UniRule"/>
</dbReference>
<dbReference type="InterPro" id="IPR020579">
    <property type="entry name" value="Exonuc_VII_lsu_C"/>
</dbReference>
<dbReference type="Pfam" id="PF02601">
    <property type="entry name" value="Exonuc_VII_L"/>
    <property type="match status" value="1"/>
</dbReference>
<accession>A0AA37WLR8</accession>
<sequence length="474" mass="52626">MFATSDQVSILSVTKLNRFAKRVLESEIGLVWVTGEISNFVAASSGHWYFTLKDNQAQVRSAMFKGANQRIGFRPKQGDKVLVRASIGLYEPRGDYQLIVQHMEPEGVGQLKQQFEALKHALSQEGLFSDEAKQALPTTINRIGVITSPTGAAIHDILHVLARRNPSVEVVLYPTAVQGELAAPEIVKQIIKANQRNEVDVLIVGRGGGSLEDLWPFNEETVARAIHQSFLPIVSAVGHEIDVTIADFVADMRAPTPSAAAELLSKDAQVLKQQIRQQLANLSAAFNRQHRIKAHGFDVINQGLKNQSPQRLIENNAQGLDNLLHRLNNSHPQNAIEVQSTKIEQLKQQLERGITNALQNMRQKHRITNNSLNNLSPAERIETLQNALVQKESVLHNSMQNVLKMTTQQLSAKTALLDSVSPLSTMARGYSITFSEDSHSESKILRSIDEIHPKQLIKTRLTDGEFTAEVIDKK</sequence>
<evidence type="ECO:0000313" key="9">
    <source>
        <dbReference type="EMBL" id="GLR72964.1"/>
    </source>
</evidence>
<dbReference type="RefSeq" id="WP_284219383.1">
    <property type="nucleotide sequence ID" value="NZ_BSOT01000019.1"/>
</dbReference>
<dbReference type="NCBIfam" id="TIGR00237">
    <property type="entry name" value="xseA"/>
    <property type="match status" value="1"/>
</dbReference>
<evidence type="ECO:0000313" key="10">
    <source>
        <dbReference type="Proteomes" id="UP001156601"/>
    </source>
</evidence>
<evidence type="ECO:0000256" key="4">
    <source>
        <dbReference type="ARBA" id="ARBA00022839"/>
    </source>
</evidence>
<comment type="subcellular location">
    <subcellularLocation>
        <location evidence="5 6">Cytoplasm</location>
    </subcellularLocation>
</comment>
<keyword evidence="2 5" id="KW-0540">Nuclease</keyword>
<dbReference type="EMBL" id="BSOT01000019">
    <property type="protein sequence ID" value="GLR72964.1"/>
    <property type="molecule type" value="Genomic_DNA"/>
</dbReference>
<gene>
    <name evidence="5 9" type="primary">xseA</name>
    <name evidence="9" type="ORF">GCM10007852_38720</name>
</gene>
<comment type="catalytic activity">
    <reaction evidence="5 6">
        <text>Exonucleolytic cleavage in either 5'- to 3'- or 3'- to 5'-direction to yield nucleoside 5'-phosphates.</text>
        <dbReference type="EC" id="3.1.11.6"/>
    </reaction>
</comment>
<evidence type="ECO:0000256" key="5">
    <source>
        <dbReference type="HAMAP-Rule" id="MF_00378"/>
    </source>
</evidence>
<dbReference type="GO" id="GO:0008855">
    <property type="term" value="F:exodeoxyribonuclease VII activity"/>
    <property type="evidence" value="ECO:0007669"/>
    <property type="project" value="UniProtKB-UniRule"/>
</dbReference>
<organism evidence="9 10">
    <name type="scientific">Agaribacter marinus</name>
    <dbReference type="NCBI Taxonomy" id="1431249"/>
    <lineage>
        <taxon>Bacteria</taxon>
        <taxon>Pseudomonadati</taxon>
        <taxon>Pseudomonadota</taxon>
        <taxon>Gammaproteobacteria</taxon>
        <taxon>Alteromonadales</taxon>
        <taxon>Alteromonadaceae</taxon>
        <taxon>Agaribacter</taxon>
    </lineage>
</organism>
<dbReference type="GO" id="GO:0006308">
    <property type="term" value="P:DNA catabolic process"/>
    <property type="evidence" value="ECO:0007669"/>
    <property type="project" value="UniProtKB-UniRule"/>
</dbReference>
<dbReference type="HAMAP" id="MF_00378">
    <property type="entry name" value="Exonuc_7_L"/>
    <property type="match status" value="1"/>
</dbReference>
<name>A0AA37WLR8_9ALTE</name>
<comment type="caution">
    <text evidence="9">The sequence shown here is derived from an EMBL/GenBank/DDBJ whole genome shotgun (WGS) entry which is preliminary data.</text>
</comment>
<dbReference type="PANTHER" id="PTHR30008">
    <property type="entry name" value="EXODEOXYRIBONUCLEASE 7 LARGE SUBUNIT"/>
    <property type="match status" value="1"/>
</dbReference>
<dbReference type="AlphaFoldDB" id="A0AA37WLR8"/>
<comment type="subunit">
    <text evidence="5">Heterooligomer composed of large and small subunits.</text>
</comment>
<feature type="domain" description="OB-fold nucleic acid binding" evidence="8">
    <location>
        <begin position="11"/>
        <end position="104"/>
    </location>
</feature>
<keyword evidence="1 5" id="KW-0963">Cytoplasm</keyword>
<dbReference type="InterPro" id="IPR003753">
    <property type="entry name" value="Exonuc_VII_L"/>
</dbReference>
<dbReference type="CDD" id="cd04489">
    <property type="entry name" value="ExoVII_LU_OBF"/>
    <property type="match status" value="1"/>
</dbReference>
<comment type="similarity">
    <text evidence="5 6">Belongs to the XseA family.</text>
</comment>
<dbReference type="EC" id="3.1.11.6" evidence="5"/>
<dbReference type="InterPro" id="IPR025824">
    <property type="entry name" value="OB-fold_nuc-bd_dom"/>
</dbReference>
<protein>
    <recommendedName>
        <fullName evidence="5">Exodeoxyribonuclease 7 large subunit</fullName>
        <ecNumber evidence="5">3.1.11.6</ecNumber>
    </recommendedName>
    <alternativeName>
        <fullName evidence="5">Exodeoxyribonuclease VII large subunit</fullName>
        <shortName evidence="5">Exonuclease VII large subunit</shortName>
    </alternativeName>
</protein>
<feature type="domain" description="Exonuclease VII large subunit C-terminal" evidence="7">
    <location>
        <begin position="127"/>
        <end position="468"/>
    </location>
</feature>
<proteinExistence type="inferred from homology"/>
<evidence type="ECO:0000259" key="8">
    <source>
        <dbReference type="Pfam" id="PF13742"/>
    </source>
</evidence>